<evidence type="ECO:0000313" key="8">
    <source>
        <dbReference type="EMBL" id="GGM68627.1"/>
    </source>
</evidence>
<feature type="domain" description="Metallo-beta-lactamase" evidence="7">
    <location>
        <begin position="48"/>
        <end position="265"/>
    </location>
</feature>
<dbReference type="Proteomes" id="UP000637578">
    <property type="component" value="Unassembled WGS sequence"/>
</dbReference>
<comment type="caution">
    <text evidence="8">The sequence shown here is derived from an EMBL/GenBank/DDBJ whole genome shotgun (WGS) entry which is preliminary data.</text>
</comment>
<evidence type="ECO:0000256" key="6">
    <source>
        <dbReference type="HAMAP-Rule" id="MF_00653"/>
    </source>
</evidence>
<dbReference type="InterPro" id="IPR011842">
    <property type="entry name" value="PQQ_synth_PqqB"/>
</dbReference>
<dbReference type="EMBL" id="BMMK01000023">
    <property type="protein sequence ID" value="GGM68627.1"/>
    <property type="molecule type" value="Genomic_DNA"/>
</dbReference>
<dbReference type="UniPathway" id="UPA00539"/>
<dbReference type="PANTHER" id="PTHR42663:SF7">
    <property type="entry name" value="COENZYME PQQ SYNTHESIS PROTEIN B"/>
    <property type="match status" value="1"/>
</dbReference>
<evidence type="ECO:0000313" key="9">
    <source>
        <dbReference type="Proteomes" id="UP000637578"/>
    </source>
</evidence>
<dbReference type="GO" id="GO:0018189">
    <property type="term" value="P:pyrroloquinoline quinone biosynthetic process"/>
    <property type="evidence" value="ECO:0007669"/>
    <property type="project" value="UniProtKB-UniRule"/>
</dbReference>
<dbReference type="RefSeq" id="WP_189060287.1">
    <property type="nucleotide sequence ID" value="NZ_BMMK01000023.1"/>
</dbReference>
<dbReference type="InterPro" id="IPR001279">
    <property type="entry name" value="Metallo-B-lactamas"/>
</dbReference>
<keyword evidence="5 6" id="KW-0884">PQQ biosynthesis</keyword>
<protein>
    <recommendedName>
        <fullName evidence="3 6">Coenzyme PQQ synthesis protein B</fullName>
    </recommendedName>
    <alternativeName>
        <fullName evidence="6">Pyrroloquinoline quinone biosynthesis protein B</fullName>
    </alternativeName>
</protein>
<evidence type="ECO:0000256" key="2">
    <source>
        <dbReference type="ARBA" id="ARBA00008481"/>
    </source>
</evidence>
<dbReference type="HAMAP" id="MF_00653">
    <property type="entry name" value="PQQ_syn_PqqB"/>
    <property type="match status" value="1"/>
</dbReference>
<evidence type="ECO:0000256" key="5">
    <source>
        <dbReference type="ARBA" id="ARBA00022905"/>
    </source>
</evidence>
<dbReference type="Gene3D" id="3.60.15.10">
    <property type="entry name" value="Ribonuclease Z/Hydroxyacylglutathione hydrolase-like"/>
    <property type="match status" value="1"/>
</dbReference>
<reference evidence="8" key="2">
    <citation type="submission" date="2020-09" db="EMBL/GenBank/DDBJ databases">
        <authorList>
            <person name="Sun Q."/>
            <person name="Zhou Y."/>
        </authorList>
    </citation>
    <scope>NUCLEOTIDE SEQUENCE</scope>
    <source>
        <strain evidence="8">CGMCC 4.5737</strain>
    </source>
</reference>
<dbReference type="AlphaFoldDB" id="A0A8J3CH45"/>
<dbReference type="NCBIfam" id="TIGR02108">
    <property type="entry name" value="PQQ_syn_pqqB"/>
    <property type="match status" value="1"/>
</dbReference>
<reference evidence="8" key="1">
    <citation type="journal article" date="2014" name="Int. J. Syst. Evol. Microbiol.">
        <title>Complete genome sequence of Corynebacterium casei LMG S-19264T (=DSM 44701T), isolated from a smear-ripened cheese.</title>
        <authorList>
            <consortium name="US DOE Joint Genome Institute (JGI-PGF)"/>
            <person name="Walter F."/>
            <person name="Albersmeier A."/>
            <person name="Kalinowski J."/>
            <person name="Ruckert C."/>
        </authorList>
    </citation>
    <scope>NUCLEOTIDE SEQUENCE</scope>
    <source>
        <strain evidence="8">CGMCC 4.5737</strain>
    </source>
</reference>
<keyword evidence="4 6" id="KW-0813">Transport</keyword>
<evidence type="ECO:0000256" key="3">
    <source>
        <dbReference type="ARBA" id="ARBA00015084"/>
    </source>
</evidence>
<evidence type="ECO:0000256" key="1">
    <source>
        <dbReference type="ARBA" id="ARBA00004886"/>
    </source>
</evidence>
<name>A0A8J3CH45_9PSEU</name>
<comment type="pathway">
    <text evidence="1 6">Cofactor biosynthesis; pyrroloquinoline quinone biosynthesis.</text>
</comment>
<keyword evidence="9" id="KW-1185">Reference proteome</keyword>
<dbReference type="PANTHER" id="PTHR42663">
    <property type="entry name" value="HYDROLASE C777.06C-RELATED-RELATED"/>
    <property type="match status" value="1"/>
</dbReference>
<evidence type="ECO:0000259" key="7">
    <source>
        <dbReference type="Pfam" id="PF12706"/>
    </source>
</evidence>
<comment type="function">
    <text evidence="6">May be involved in the transport of PQQ or its precursor to the periplasm.</text>
</comment>
<dbReference type="SUPFAM" id="SSF56281">
    <property type="entry name" value="Metallo-hydrolase/oxidoreductase"/>
    <property type="match status" value="1"/>
</dbReference>
<organism evidence="8 9">
    <name type="scientific">Longimycelium tulufanense</name>
    <dbReference type="NCBI Taxonomy" id="907463"/>
    <lineage>
        <taxon>Bacteria</taxon>
        <taxon>Bacillati</taxon>
        <taxon>Actinomycetota</taxon>
        <taxon>Actinomycetes</taxon>
        <taxon>Pseudonocardiales</taxon>
        <taxon>Pseudonocardiaceae</taxon>
        <taxon>Longimycelium</taxon>
    </lineage>
</organism>
<accession>A0A8J3CH45</accession>
<comment type="similarity">
    <text evidence="2 6">Belongs to the PqqB family.</text>
</comment>
<dbReference type="InterPro" id="IPR036866">
    <property type="entry name" value="RibonucZ/Hydroxyglut_hydro"/>
</dbReference>
<dbReference type="Pfam" id="PF12706">
    <property type="entry name" value="Lactamase_B_2"/>
    <property type="match status" value="1"/>
</dbReference>
<proteinExistence type="inferred from homology"/>
<gene>
    <name evidence="6 8" type="primary">pqqB</name>
    <name evidence="8" type="ORF">GCM10012275_43870</name>
</gene>
<sequence length="299" mass="31863">MRVVLLGTAAGGGFPQWNCACRMCVRAGKPGLPARSQDCVAVSADGRRWWLLNASPDIRSQVLAAAPLAPGPGPRETPLRGVLLTDAELDHALGLVSLREGVGSRVYGTEPVLSALRSELPLQGLLDRYGGARWVGVEPGVEFEVDGLQVAAIPVGRKRPKYAASSTVDGWWVVAFRVTDPVTGGTLLYAPCLAEWPDRFDEVLDTADCLLLDGTFYGPEEMSGATGRQVGDGAQRAMGHVPIDGPDGSLARLARYTRLRRIYTHLNNTNPVLDAASPERATVLAAGVEILDDGTELEL</sequence>
<evidence type="ECO:0000256" key="4">
    <source>
        <dbReference type="ARBA" id="ARBA00022448"/>
    </source>
</evidence>